<dbReference type="PROSITE" id="PS50072">
    <property type="entry name" value="CSA_PPIASE_2"/>
    <property type="match status" value="1"/>
</dbReference>
<comment type="similarity">
    <text evidence="1">Belongs to the WEB family.</text>
</comment>
<dbReference type="InterPro" id="IPR002130">
    <property type="entry name" value="Cyclophilin-type_PPIase_dom"/>
</dbReference>
<dbReference type="EMBL" id="NCVQ01000001">
    <property type="protein sequence ID" value="PWZ53177.1"/>
    <property type="molecule type" value="Genomic_DNA"/>
</dbReference>
<dbReference type="Pfam" id="PF00160">
    <property type="entry name" value="Pro_isomerase"/>
    <property type="match status" value="1"/>
</dbReference>
<evidence type="ECO:0000256" key="1">
    <source>
        <dbReference type="ARBA" id="ARBA00005485"/>
    </source>
</evidence>
<organism evidence="5">
    <name type="scientific">Zea mays</name>
    <name type="common">Maize</name>
    <dbReference type="NCBI Taxonomy" id="4577"/>
    <lineage>
        <taxon>Eukaryota</taxon>
        <taxon>Viridiplantae</taxon>
        <taxon>Streptophyta</taxon>
        <taxon>Embryophyta</taxon>
        <taxon>Tracheophyta</taxon>
        <taxon>Spermatophyta</taxon>
        <taxon>Magnoliopsida</taxon>
        <taxon>Liliopsida</taxon>
        <taxon>Poales</taxon>
        <taxon>Poaceae</taxon>
        <taxon>PACMAD clade</taxon>
        <taxon>Panicoideae</taxon>
        <taxon>Andropogonodae</taxon>
        <taxon>Andropogoneae</taxon>
        <taxon>Tripsacinae</taxon>
        <taxon>Zea</taxon>
    </lineage>
</organism>
<dbReference type="InterPro" id="IPR008545">
    <property type="entry name" value="Web"/>
</dbReference>
<dbReference type="Pfam" id="PF05701">
    <property type="entry name" value="WEMBL"/>
    <property type="match status" value="1"/>
</dbReference>
<evidence type="ECO:0000256" key="3">
    <source>
        <dbReference type="SAM" id="MobiDB-lite"/>
    </source>
</evidence>
<evidence type="ECO:0000256" key="2">
    <source>
        <dbReference type="SAM" id="Coils"/>
    </source>
</evidence>
<dbReference type="PRINTS" id="PR00153">
    <property type="entry name" value="CSAPPISMRASE"/>
</dbReference>
<feature type="coiled-coil region" evidence="2">
    <location>
        <begin position="855"/>
        <end position="884"/>
    </location>
</feature>
<feature type="domain" description="PPIase cyclophilin-type" evidence="4">
    <location>
        <begin position="107"/>
        <end position="305"/>
    </location>
</feature>
<dbReference type="Proteomes" id="UP000251960">
    <property type="component" value="Chromosome 1"/>
</dbReference>
<dbReference type="PANTHER" id="PTHR47875">
    <property type="entry name" value="PEPTIDYL-PROLYL CIS-TRANS ISOMERASE CYP28, CHLOROPLASTIC"/>
    <property type="match status" value="1"/>
</dbReference>
<evidence type="ECO:0000313" key="5">
    <source>
        <dbReference type="EMBL" id="PWZ53177.1"/>
    </source>
</evidence>
<dbReference type="AlphaFoldDB" id="A0A317Y3F3"/>
<keyword evidence="5" id="KW-0413">Isomerase</keyword>
<accession>A0A317Y3F3</accession>
<feature type="region of interest" description="Disordered" evidence="3">
    <location>
        <begin position="163"/>
        <end position="182"/>
    </location>
</feature>
<comment type="caution">
    <text evidence="5">The sequence shown here is derived from an EMBL/GenBank/DDBJ whole genome shotgun (WGS) entry which is preliminary data.</text>
</comment>
<keyword evidence="2" id="KW-0175">Coiled coil</keyword>
<feature type="coiled-coil region" evidence="2">
    <location>
        <begin position="706"/>
        <end position="768"/>
    </location>
</feature>
<dbReference type="Gene3D" id="2.40.100.10">
    <property type="entry name" value="Cyclophilin-like"/>
    <property type="match status" value="1"/>
</dbReference>
<dbReference type="SUPFAM" id="SSF50891">
    <property type="entry name" value="Cyclophilin-like"/>
    <property type="match status" value="1"/>
</dbReference>
<reference evidence="5" key="1">
    <citation type="journal article" date="2018" name="Nat. Genet.">
        <title>Extensive intraspecific gene order and gene structural variations between Mo17 and other maize genomes.</title>
        <authorList>
            <person name="Sun S."/>
            <person name="Zhou Y."/>
            <person name="Chen J."/>
            <person name="Shi J."/>
            <person name="Zhao H."/>
            <person name="Zhao H."/>
            <person name="Song W."/>
            <person name="Zhang M."/>
            <person name="Cui Y."/>
            <person name="Dong X."/>
            <person name="Liu H."/>
            <person name="Ma X."/>
            <person name="Jiao Y."/>
            <person name="Wang B."/>
            <person name="Wei X."/>
            <person name="Stein J.C."/>
            <person name="Glaubitz J.C."/>
            <person name="Lu F."/>
            <person name="Yu G."/>
            <person name="Liang C."/>
            <person name="Fengler K."/>
            <person name="Li B."/>
            <person name="Rafalski A."/>
            <person name="Schnable P.S."/>
            <person name="Ware D.H."/>
            <person name="Buckler E.S."/>
            <person name="Lai J."/>
        </authorList>
    </citation>
    <scope>NUCLEOTIDE SEQUENCE [LARGE SCALE GENOMIC DNA]</scope>
    <source>
        <tissue evidence="5">Seedling</tissue>
    </source>
</reference>
<dbReference type="InterPro" id="IPR029000">
    <property type="entry name" value="Cyclophilin-like_dom_sf"/>
</dbReference>
<dbReference type="ExpressionAtlas" id="A0A317Y3F3">
    <property type="expression patterns" value="baseline and differential"/>
</dbReference>
<gene>
    <name evidence="5" type="primary">CYP28</name>
    <name evidence="5" type="ORF">Zm00014a_042136</name>
</gene>
<dbReference type="InterPro" id="IPR044178">
    <property type="entry name" value="CYP28-like"/>
</dbReference>
<proteinExistence type="inferred from homology"/>
<feature type="coiled-coil region" evidence="2">
    <location>
        <begin position="368"/>
        <end position="578"/>
    </location>
</feature>
<feature type="coiled-coil region" evidence="2">
    <location>
        <begin position="621"/>
        <end position="673"/>
    </location>
</feature>
<sequence length="972" mass="106624">MRAASSTVYPVYLSLHRHPNSHQASFRPSRANHDNTHKCTKPPKVLRRSLFSLPASFLLLHTSSSLAVDDANMPSTSTIDTTITDRIFMDFSVCPSYFRSDRPLGAELSSCPDSEPLGRVVFGLYGRLLPVTTANFKATCTAAAYRGTLVHKLLQGQFFAAGRQGPRHDKGEVQPPSGLVRNSETVNPKAFELRHARPGTLSLCLGQNDDDDDIKLNPNYHNLEFLVTTGPGPCPELDGQNIVFGTVLEGMDVITSIATIPTYKPAERIRLFNGFAQLIGDGRAQTARAMWDRPLKTVYISDCGELTAQQQQVHQLDETREPAGSSYEASEIAGRFNEAIDPKAGIDAAAPIVDSVKGAVSKFGAVGVVDWREKRKHVQDELDKVREEVTEYQKRAQEAEAGRAQALRELGTVVTAADELGLGLEMARAEQAQARRQVELAELQLEEVRRGAKAELDTVRERRTAALADLRAARAEVESLEKVRARAAAEAGAAVAREREAAAASREAGKAVEDLTAELVALKGELESSHAAHVAAEQKRMGLAVAWEEDKARWQMELEEAEQEAKGLREKLVVTCDVETKVVAASQLMASLKAELLAYAVEKTTLGQEEEATAISDRLMLEKTKKELDDVKASVEVAKHEAKCLRVAAASMRDELEKEKAGLTALRRKERERQGLSSASIPYLEEELRWVTAELAEARAKRGSDESEMAERVAEARREAEEAKAKARSAREKVARAKEVAGVAKAAVAAMEARLEAVTREILAANKSAETATASAGALLQESKPSSDKDVEAGVTVTLTVQEYAELSRRAQETEEAAGMRVVEAVKLIKEAKDAEVRRLEKVARLDKQTEQRRLALEAATLEAEEAEFDKLSAERELRQWRAEHEQRRAPGDTDSPRPGLAEISVLHDQGTGEGRGNPHIVSPRAGYMPRTELVMTGSAADADADADARQRKTFFPRIVMFFARKRTQSWK</sequence>
<protein>
    <submittedName>
        <fullName evidence="5">Peptidyl-prolyl cis-trans isomerase CYP28, chloroplastic</fullName>
    </submittedName>
</protein>
<dbReference type="FunFam" id="2.40.100.10:FF:000037">
    <property type="entry name" value="Peptidyl-prolyl cis-trans isomerase"/>
    <property type="match status" value="1"/>
</dbReference>
<dbReference type="PANTHER" id="PTHR47875:SF1">
    <property type="entry name" value="PEPTIDYL-PROLYL CIS-TRANS ISOMERASE CYP28, CHLOROPLASTIC"/>
    <property type="match status" value="1"/>
</dbReference>
<name>A0A317Y3F3_MAIZE</name>
<dbReference type="GO" id="GO:0003755">
    <property type="term" value="F:peptidyl-prolyl cis-trans isomerase activity"/>
    <property type="evidence" value="ECO:0007669"/>
    <property type="project" value="InterPro"/>
</dbReference>
<evidence type="ECO:0000259" key="4">
    <source>
        <dbReference type="PROSITE" id="PS50072"/>
    </source>
</evidence>